<dbReference type="RefSeq" id="WP_282218792.1">
    <property type="nucleotide sequence ID" value="NZ_CP118246.1"/>
</dbReference>
<dbReference type="EMBL" id="CP118246">
    <property type="protein sequence ID" value="WDR02387.1"/>
    <property type="molecule type" value="Genomic_DNA"/>
</dbReference>
<evidence type="ECO:0000313" key="1">
    <source>
        <dbReference type="EMBL" id="WDR02387.1"/>
    </source>
</evidence>
<proteinExistence type="predicted"/>
<sequence length="116" mass="12856">MNALTTTYRHIRRGIELGFYRGQPLIYDGTEPVAIDAQAGKGKFTRFLGVNIISPRTAHLTKILTDPKDAEPGLVNLEDAGAPRLPRSVHQSWPSVRLPFRNLQLQHAALRSDGEA</sequence>
<keyword evidence="2" id="KW-1185">Reference proteome</keyword>
<reference evidence="1 2" key="1">
    <citation type="submission" date="2023-02" db="EMBL/GenBank/DDBJ databases">
        <title>Devosia algicola sp. nov., isolated from the phycosphere of marine algae.</title>
        <authorList>
            <person name="Kim J.M."/>
            <person name="Lee J.K."/>
            <person name="Choi B.J."/>
            <person name="Bayburt H."/>
            <person name="Jeon C.O."/>
        </authorList>
    </citation>
    <scope>NUCLEOTIDE SEQUENCE [LARGE SCALE GENOMIC DNA]</scope>
    <source>
        <strain evidence="1 2">G20-9</strain>
    </source>
</reference>
<dbReference type="Proteomes" id="UP001220530">
    <property type="component" value="Chromosome"/>
</dbReference>
<protein>
    <submittedName>
        <fullName evidence="1">Uncharacterized protein</fullName>
    </submittedName>
</protein>
<accession>A0ABY7YME6</accession>
<gene>
    <name evidence="1" type="ORF">PSQ19_17515</name>
</gene>
<organism evidence="1 2">
    <name type="scientific">Devosia algicola</name>
    <dbReference type="NCBI Taxonomy" id="3026418"/>
    <lineage>
        <taxon>Bacteria</taxon>
        <taxon>Pseudomonadati</taxon>
        <taxon>Pseudomonadota</taxon>
        <taxon>Alphaproteobacteria</taxon>
        <taxon>Hyphomicrobiales</taxon>
        <taxon>Devosiaceae</taxon>
        <taxon>Devosia</taxon>
    </lineage>
</organism>
<name>A0ABY7YME6_9HYPH</name>
<evidence type="ECO:0000313" key="2">
    <source>
        <dbReference type="Proteomes" id="UP001220530"/>
    </source>
</evidence>